<organism evidence="4 5">
    <name type="scientific">Flavobacterium rivulicola</name>
    <dbReference type="NCBI Taxonomy" id="2732161"/>
    <lineage>
        <taxon>Bacteria</taxon>
        <taxon>Pseudomonadati</taxon>
        <taxon>Bacteroidota</taxon>
        <taxon>Flavobacteriia</taxon>
        <taxon>Flavobacteriales</taxon>
        <taxon>Flavobacteriaceae</taxon>
        <taxon>Flavobacterium</taxon>
    </lineage>
</organism>
<dbReference type="AlphaFoldDB" id="A0A7Y3VYS0"/>
<name>A0A7Y3VYS0_9FLAO</name>
<feature type="region of interest" description="Disordered" evidence="1">
    <location>
        <begin position="423"/>
        <end position="443"/>
    </location>
</feature>
<feature type="compositionally biased region" description="Polar residues" evidence="1">
    <location>
        <begin position="427"/>
        <end position="443"/>
    </location>
</feature>
<dbReference type="InterPro" id="IPR008969">
    <property type="entry name" value="CarboxyPept-like_regulatory"/>
</dbReference>
<gene>
    <name evidence="4" type="ORF">HKT18_07075</name>
</gene>
<comment type="caution">
    <text evidence="4">The sequence shown here is derived from an EMBL/GenBank/DDBJ whole genome shotgun (WGS) entry which is preliminary data.</text>
</comment>
<dbReference type="SUPFAM" id="SSF56935">
    <property type="entry name" value="Porins"/>
    <property type="match status" value="1"/>
</dbReference>
<dbReference type="Pfam" id="PF13715">
    <property type="entry name" value="CarbopepD_reg_2"/>
    <property type="match status" value="1"/>
</dbReference>
<dbReference type="EMBL" id="JABEVX010000003">
    <property type="protein sequence ID" value="NNT71973.1"/>
    <property type="molecule type" value="Genomic_DNA"/>
</dbReference>
<proteinExistence type="predicted"/>
<evidence type="ECO:0000256" key="1">
    <source>
        <dbReference type="SAM" id="MobiDB-lite"/>
    </source>
</evidence>
<evidence type="ECO:0000313" key="4">
    <source>
        <dbReference type="EMBL" id="NNT71973.1"/>
    </source>
</evidence>
<dbReference type="InterPro" id="IPR041700">
    <property type="entry name" value="OMP_b-brl_3"/>
</dbReference>
<sequence>MPKSLCLLLVLFISSVTFAQSTITLKGKVIDETTKLPIESATVYLTAVNDSTIVDYTITNKTGNFNFKIKKSDKPVLLKVSYISYQDFKEDKIDLNSDKDFGTIGLKEAVNALNEVVIKSEIPPIRIKKDTLEFNASSFKVGADANVEALLKQLPGVEITPEGKITVNGKEVNNILVNGKPFFGKDGKVATQNLPAEIIDKVQVTDTKTKAEELSGEGSSSNEQTINLTIQEDKNKGLFGKVTAGSGSDKRYESSLLLNTFKGERKISVLASSNNINSIGFSMDEIFDNMGGGRNMSVYYNEDGGFGINNMSFGGRNGGITQSNMIGINYQDKWFKKMDQSSSYYFANTDTENLNRTNRINLLPDGTRFTNSTAFTKSGSNNHTASMDFEYQIDSTATIYFNPRFQKGKTTSRYSRAQITTDEDLNELNSSNTDDYSENDNSTFNGDANYSKKFKKNRGLSINLETEFKRRDNFLDTDSQTLFADTTPDDIRKQNQFETEKNDFVKLEVRYGEPLFDSIRLSLTSEVTHRVIKRKASTFDFNSVDNAYNDFNDEQSNQTLSKITTYFPSTGLLLGKNKTNGRINFGPEFIRFDAQSDYLGIRTNRNKNYVMPRVKGYISHRITKSKSIYSFYDYGVNLPEANQVLAFENLSNPLNTVIGNDNLKPTQKHQLYFSFNDYDYASRSGYYIYSGFNLSTDAIVSSTVFDDNFKSTTTYENVNLGYSSYLGINWSKSNKKEKRTFRYGMSIDFNYGFDQGLTNAVQFESRALSINPRVNATWSIDELVTIAPSYRYTFRTTDYENYVISNAQNFIHNGKLEITSYFPKKFVLGSDFGYTYNSNIADGFKKDFYLWNVSLGYNFFKDQFLAKVKVYDLLNQNLNNTRTITPTAIVDAENTVLKRYVMFSLTYKLEKFAGKKKGDGGIIIMD</sequence>
<evidence type="ECO:0000313" key="5">
    <source>
        <dbReference type="Proteomes" id="UP000536509"/>
    </source>
</evidence>
<keyword evidence="5" id="KW-1185">Reference proteome</keyword>
<accession>A0A7Y3VYS0</accession>
<reference evidence="4 5" key="1">
    <citation type="submission" date="2020-05" db="EMBL/GenBank/DDBJ databases">
        <title>Draft genome of Flavobacterium sp. IMCC34852.</title>
        <authorList>
            <person name="Song J."/>
            <person name="Cho J.-C."/>
        </authorList>
    </citation>
    <scope>NUCLEOTIDE SEQUENCE [LARGE SCALE GENOMIC DNA]</scope>
    <source>
        <strain evidence="4 5">IMCC34852</strain>
    </source>
</reference>
<dbReference type="RefSeq" id="WP_171222159.1">
    <property type="nucleotide sequence ID" value="NZ_CP121446.1"/>
</dbReference>
<feature type="signal peptide" evidence="2">
    <location>
        <begin position="1"/>
        <end position="19"/>
    </location>
</feature>
<evidence type="ECO:0000256" key="2">
    <source>
        <dbReference type="SAM" id="SignalP"/>
    </source>
</evidence>
<dbReference type="SUPFAM" id="SSF49464">
    <property type="entry name" value="Carboxypeptidase regulatory domain-like"/>
    <property type="match status" value="1"/>
</dbReference>
<dbReference type="Proteomes" id="UP000536509">
    <property type="component" value="Unassembled WGS sequence"/>
</dbReference>
<protein>
    <submittedName>
        <fullName evidence="4">Outer membrane beta-barrel protein</fullName>
    </submittedName>
</protein>
<feature type="domain" description="Outer membrane protein beta-barrel" evidence="3">
    <location>
        <begin position="452"/>
        <end position="907"/>
    </location>
</feature>
<feature type="chain" id="PRO_5031350154" evidence="2">
    <location>
        <begin position="20"/>
        <end position="926"/>
    </location>
</feature>
<evidence type="ECO:0000259" key="3">
    <source>
        <dbReference type="Pfam" id="PF14905"/>
    </source>
</evidence>
<dbReference type="Pfam" id="PF14905">
    <property type="entry name" value="OMP_b-brl_3"/>
    <property type="match status" value="1"/>
</dbReference>
<keyword evidence="2" id="KW-0732">Signal</keyword>